<sequence length="328" mass="32803">MSGISRRVHGGAAVAAVALVVSALTVGAPGPAWAEASVADIQWAQTILKDKGYNIGGRAKGQMTPETRSALSAYQKSAGLPATGNLDQATIAKMMGERESKAAPTMGSLSKSQVGQTRHDKEVAPRAAPTGRVESGNESVGGMAQFGGAPVSSPSSHSSSSSSSSSASSSASAPAAAPSARPSAPAASAAPQSAPRPSANAPAANQSAPPSSNTSEGPVPQAAPRGAVAATTPDGKPAPVEEPAAVGAAPSIWQSNTARAGVAGLIAATLGGIGFAWWRSGRGVDPLSRTPAGDDRPRENRVEPSFGTPRRREELTTGPRLTAEARRR</sequence>
<dbReference type="Proteomes" id="UP000225379">
    <property type="component" value="Unassembled WGS sequence"/>
</dbReference>
<evidence type="ECO:0000313" key="5">
    <source>
        <dbReference type="Proteomes" id="UP000225379"/>
    </source>
</evidence>
<proteinExistence type="predicted"/>
<keyword evidence="5" id="KW-1185">Reference proteome</keyword>
<accession>A0A2B8BKR8</accession>
<dbReference type="RefSeq" id="WP_098735149.1">
    <property type="nucleotide sequence ID" value="NZ_PDKW01000038.1"/>
</dbReference>
<comment type="caution">
    <text evidence="4">The sequence shown here is derived from an EMBL/GenBank/DDBJ whole genome shotgun (WGS) entry which is preliminary data.</text>
</comment>
<dbReference type="InterPro" id="IPR006311">
    <property type="entry name" value="TAT_signal"/>
</dbReference>
<dbReference type="Pfam" id="PF01471">
    <property type="entry name" value="PG_binding_1"/>
    <property type="match status" value="1"/>
</dbReference>
<feature type="chain" id="PRO_5012405936" description="Peptidoglycan binding-like domain-containing protein" evidence="2">
    <location>
        <begin position="35"/>
        <end position="328"/>
    </location>
</feature>
<dbReference type="OrthoDB" id="9816507at2"/>
<feature type="region of interest" description="Disordered" evidence="1">
    <location>
        <begin position="98"/>
        <end position="243"/>
    </location>
</feature>
<dbReference type="InterPro" id="IPR002477">
    <property type="entry name" value="Peptidoglycan-bd-like"/>
</dbReference>
<feature type="compositionally biased region" description="Low complexity" evidence="1">
    <location>
        <begin position="149"/>
        <end position="212"/>
    </location>
</feature>
<dbReference type="InterPro" id="IPR036366">
    <property type="entry name" value="PGBDSf"/>
</dbReference>
<feature type="compositionally biased region" description="Basic and acidic residues" evidence="1">
    <location>
        <begin position="292"/>
        <end position="302"/>
    </location>
</feature>
<organism evidence="4 5">
    <name type="scientific">Azospirillum palustre</name>
    <dbReference type="NCBI Taxonomy" id="2044885"/>
    <lineage>
        <taxon>Bacteria</taxon>
        <taxon>Pseudomonadati</taxon>
        <taxon>Pseudomonadota</taxon>
        <taxon>Alphaproteobacteria</taxon>
        <taxon>Rhodospirillales</taxon>
        <taxon>Azospirillaceae</taxon>
        <taxon>Azospirillum</taxon>
    </lineage>
</organism>
<feature type="compositionally biased region" description="Polar residues" evidence="1">
    <location>
        <begin position="107"/>
        <end position="116"/>
    </location>
</feature>
<evidence type="ECO:0000256" key="1">
    <source>
        <dbReference type="SAM" id="MobiDB-lite"/>
    </source>
</evidence>
<evidence type="ECO:0000256" key="2">
    <source>
        <dbReference type="SAM" id="SignalP"/>
    </source>
</evidence>
<feature type="region of interest" description="Disordered" evidence="1">
    <location>
        <begin position="278"/>
        <end position="328"/>
    </location>
</feature>
<dbReference type="SUPFAM" id="SSF47090">
    <property type="entry name" value="PGBD-like"/>
    <property type="match status" value="1"/>
</dbReference>
<dbReference type="InterPro" id="IPR036365">
    <property type="entry name" value="PGBD-like_sf"/>
</dbReference>
<feature type="domain" description="Peptidoglycan binding-like" evidence="3">
    <location>
        <begin position="39"/>
        <end position="94"/>
    </location>
</feature>
<name>A0A2B8BKR8_9PROT</name>
<protein>
    <recommendedName>
        <fullName evidence="3">Peptidoglycan binding-like domain-containing protein</fullName>
    </recommendedName>
</protein>
<dbReference type="PROSITE" id="PS51318">
    <property type="entry name" value="TAT"/>
    <property type="match status" value="1"/>
</dbReference>
<evidence type="ECO:0000259" key="3">
    <source>
        <dbReference type="Pfam" id="PF01471"/>
    </source>
</evidence>
<dbReference type="AlphaFoldDB" id="A0A2B8BKR8"/>
<gene>
    <name evidence="4" type="ORF">CRT60_03900</name>
</gene>
<evidence type="ECO:0000313" key="4">
    <source>
        <dbReference type="EMBL" id="PGH58319.1"/>
    </source>
</evidence>
<reference evidence="5" key="1">
    <citation type="submission" date="2017-10" db="EMBL/GenBank/DDBJ databases">
        <authorList>
            <person name="Kravchenko I.K."/>
            <person name="Grouzdev D.S."/>
        </authorList>
    </citation>
    <scope>NUCLEOTIDE SEQUENCE [LARGE SCALE GENOMIC DNA]</scope>
    <source>
        <strain evidence="5">B2</strain>
    </source>
</reference>
<dbReference type="Gene3D" id="1.10.101.10">
    <property type="entry name" value="PGBD-like superfamily/PGBD"/>
    <property type="match status" value="1"/>
</dbReference>
<keyword evidence="2" id="KW-0732">Signal</keyword>
<feature type="signal peptide" evidence="2">
    <location>
        <begin position="1"/>
        <end position="34"/>
    </location>
</feature>
<dbReference type="EMBL" id="PDKW01000038">
    <property type="protein sequence ID" value="PGH58319.1"/>
    <property type="molecule type" value="Genomic_DNA"/>
</dbReference>